<sequence length="89" mass="9132">MSWTVNAQAFPVEKVSVLSASGNNGVDAALAVTGGRGTSSVTVAAPMAGSPAVVVPFLALGASGSSRQVQLRTRQPDGLRLFDQTIYRN</sequence>
<reference evidence="2" key="1">
    <citation type="submission" date="2018-02" db="EMBL/GenBank/DDBJ databases">
        <authorList>
            <person name="O'Hara-Hanley K."/>
            <person name="Soby S."/>
        </authorList>
    </citation>
    <scope>NUCLEOTIDE SEQUENCE [LARGE SCALE GENOMIC DNA]</scope>
    <source>
        <strain evidence="2">MWU14-2602</strain>
    </source>
</reference>
<proteinExistence type="predicted"/>
<organism evidence="1 2">
    <name type="scientific">Chromobacterium alticapitis</name>
    <dbReference type="NCBI Taxonomy" id="2073169"/>
    <lineage>
        <taxon>Bacteria</taxon>
        <taxon>Pseudomonadati</taxon>
        <taxon>Pseudomonadota</taxon>
        <taxon>Betaproteobacteria</taxon>
        <taxon>Neisseriales</taxon>
        <taxon>Chromobacteriaceae</taxon>
        <taxon>Chromobacterium</taxon>
    </lineage>
</organism>
<gene>
    <name evidence="1" type="ORF">C2I19_16860</name>
</gene>
<dbReference type="Proteomes" id="UP000237082">
    <property type="component" value="Unassembled WGS sequence"/>
</dbReference>
<name>A0A2S5DCT5_9NEIS</name>
<dbReference type="EMBL" id="PQWB01000093">
    <property type="protein sequence ID" value="POZ60818.1"/>
    <property type="molecule type" value="Genomic_DNA"/>
</dbReference>
<evidence type="ECO:0000313" key="2">
    <source>
        <dbReference type="Proteomes" id="UP000237082"/>
    </source>
</evidence>
<dbReference type="AlphaFoldDB" id="A0A2S5DCT5"/>
<accession>A0A2S5DCT5</accession>
<protein>
    <submittedName>
        <fullName evidence="1">Uncharacterized protein</fullName>
    </submittedName>
</protein>
<evidence type="ECO:0000313" key="1">
    <source>
        <dbReference type="EMBL" id="POZ60818.1"/>
    </source>
</evidence>
<keyword evidence="2" id="KW-1185">Reference proteome</keyword>
<dbReference type="RefSeq" id="WP_103903821.1">
    <property type="nucleotide sequence ID" value="NZ_PQWB01000093.1"/>
</dbReference>
<comment type="caution">
    <text evidence="1">The sequence shown here is derived from an EMBL/GenBank/DDBJ whole genome shotgun (WGS) entry which is preliminary data.</text>
</comment>